<feature type="compositionally biased region" description="Acidic residues" evidence="1">
    <location>
        <begin position="27"/>
        <end position="85"/>
    </location>
</feature>
<proteinExistence type="predicted"/>
<evidence type="ECO:0000313" key="2">
    <source>
        <dbReference type="EMBL" id="KAG5462467.1"/>
    </source>
</evidence>
<feature type="compositionally biased region" description="Low complexity" evidence="1">
    <location>
        <begin position="1"/>
        <end position="16"/>
    </location>
</feature>
<feature type="region of interest" description="Disordered" evidence="1">
    <location>
        <begin position="176"/>
        <end position="215"/>
    </location>
</feature>
<dbReference type="EMBL" id="JAEFCI010002088">
    <property type="protein sequence ID" value="KAG5462467.1"/>
    <property type="molecule type" value="Genomic_DNA"/>
</dbReference>
<dbReference type="AlphaFoldDB" id="A0A8H8A064"/>
<evidence type="ECO:0000256" key="1">
    <source>
        <dbReference type="SAM" id="MobiDB-lite"/>
    </source>
</evidence>
<evidence type="ECO:0000313" key="3">
    <source>
        <dbReference type="Proteomes" id="UP000673691"/>
    </source>
</evidence>
<reference evidence="2 3" key="1">
    <citation type="journal article" name="Sci. Rep.">
        <title>Genome-scale phylogenetic analyses confirm Olpidium as the closest living zoosporic fungus to the non-flagellated, terrestrial fungi.</title>
        <authorList>
            <person name="Chang Y."/>
            <person name="Rochon D."/>
            <person name="Sekimoto S."/>
            <person name="Wang Y."/>
            <person name="Chovatia M."/>
            <person name="Sandor L."/>
            <person name="Salamov A."/>
            <person name="Grigoriev I.V."/>
            <person name="Stajich J.E."/>
            <person name="Spatafora J.W."/>
        </authorList>
    </citation>
    <scope>NUCLEOTIDE SEQUENCE [LARGE SCALE GENOMIC DNA]</scope>
    <source>
        <strain evidence="2">S191</strain>
    </source>
</reference>
<keyword evidence="3" id="KW-1185">Reference proteome</keyword>
<accession>A0A8H8A064</accession>
<name>A0A8H8A064_9FUNG</name>
<sequence>PPPNLGNGADAGDTQDGQGGDNTAGDTQDDQGGDDAAGDTQDDQDGDDAAGDTQDDQGGDDAAGDTQDDQGGDDAAGDTQDDQGGDDAANNTGNGENLQPFTVAVGGVTAPAVTNVGGDRPFKVADNANFPNVELAITRSCDVFFNKVGFCQNVFNSQPNGGGALKQGDCQAAADNCRKGENSAGPAGDGQANGPADNGTSDNGTSDNGLADNSLADNDLADNGLAVNGLAVNGTADNGNANGENLQPFTVEVGGVTAPAVTNVGGDRPFQVAGNANFPNVELAITRSCDVFFNKVGS</sequence>
<feature type="compositionally biased region" description="Low complexity" evidence="1">
    <location>
        <begin position="86"/>
        <end position="95"/>
    </location>
</feature>
<feature type="non-terminal residue" evidence="2">
    <location>
        <position position="1"/>
    </location>
</feature>
<organism evidence="2 3">
    <name type="scientific">Olpidium bornovanus</name>
    <dbReference type="NCBI Taxonomy" id="278681"/>
    <lineage>
        <taxon>Eukaryota</taxon>
        <taxon>Fungi</taxon>
        <taxon>Fungi incertae sedis</taxon>
        <taxon>Olpidiomycota</taxon>
        <taxon>Olpidiomycotina</taxon>
        <taxon>Olpidiomycetes</taxon>
        <taxon>Olpidiales</taxon>
        <taxon>Olpidiaceae</taxon>
        <taxon>Olpidium</taxon>
    </lineage>
</organism>
<comment type="caution">
    <text evidence="2">The sequence shown here is derived from an EMBL/GenBank/DDBJ whole genome shotgun (WGS) entry which is preliminary data.</text>
</comment>
<protein>
    <submittedName>
        <fullName evidence="2">Uncharacterized protein</fullName>
    </submittedName>
</protein>
<feature type="region of interest" description="Disordered" evidence="1">
    <location>
        <begin position="1"/>
        <end position="100"/>
    </location>
</feature>
<dbReference type="OrthoDB" id="2153847at2759"/>
<gene>
    <name evidence="2" type="ORF">BJ554DRAFT_4989</name>
</gene>
<dbReference type="Proteomes" id="UP000673691">
    <property type="component" value="Unassembled WGS sequence"/>
</dbReference>